<protein>
    <recommendedName>
        <fullName evidence="4">Tetratricopeptide SHNi-TPR domain-containing protein</fullName>
    </recommendedName>
</protein>
<dbReference type="InterPro" id="IPR051730">
    <property type="entry name" value="NASP-like"/>
</dbReference>
<feature type="region of interest" description="Disordered" evidence="3">
    <location>
        <begin position="310"/>
        <end position="348"/>
    </location>
</feature>
<dbReference type="PANTHER" id="PTHR15081:SF1">
    <property type="entry name" value="NUCLEAR AUTOANTIGENIC SPERM PROTEIN"/>
    <property type="match status" value="1"/>
</dbReference>
<evidence type="ECO:0000256" key="3">
    <source>
        <dbReference type="SAM" id="MobiDB-lite"/>
    </source>
</evidence>
<feature type="domain" description="Tetratricopeptide SHNi-TPR" evidence="4">
    <location>
        <begin position="183"/>
        <end position="219"/>
    </location>
</feature>
<keyword evidence="2" id="KW-0802">TPR repeat</keyword>
<dbReference type="PANTHER" id="PTHR15081">
    <property type="entry name" value="NUCLEAR AUTOANTIGENIC SPERM PROTEIN NASP -RELATED"/>
    <property type="match status" value="1"/>
</dbReference>
<dbReference type="EMBL" id="HBHW01028451">
    <property type="protein sequence ID" value="CAE0054004.1"/>
    <property type="molecule type" value="Transcribed_RNA"/>
</dbReference>
<accession>A0A7S3EH31</accession>
<evidence type="ECO:0000256" key="1">
    <source>
        <dbReference type="ARBA" id="ARBA00022737"/>
    </source>
</evidence>
<dbReference type="InterPro" id="IPR011990">
    <property type="entry name" value="TPR-like_helical_dom_sf"/>
</dbReference>
<proteinExistence type="predicted"/>
<evidence type="ECO:0000256" key="2">
    <source>
        <dbReference type="ARBA" id="ARBA00022803"/>
    </source>
</evidence>
<dbReference type="GO" id="GO:0006335">
    <property type="term" value="P:DNA replication-dependent chromatin assembly"/>
    <property type="evidence" value="ECO:0007669"/>
    <property type="project" value="TreeGrafter"/>
</dbReference>
<gene>
    <name evidence="5" type="ORF">RMAR00112_LOCUS22033</name>
</gene>
<dbReference type="SUPFAM" id="SSF48452">
    <property type="entry name" value="TPR-like"/>
    <property type="match status" value="1"/>
</dbReference>
<sequence>MADYEEMRAKLGRKLVDQYEEAEGFLREGSETEKAVDLLESALKETSESFPESIKASASYAELLLSYGKALLQTLREQETEDALLGPEVLKSIEAKDAAEEANDKEAEASKADGEGEDKLEDEEAGEEEAESEEADGDGEEGEGAEDAQDGDAQVSFELAWEQLENARVIFDSLSERKDHRLADVLETLGDFSMENDNFELAAKDYQAAIDVRLKIESQESRAIGGLHHSIYLALRRIDPLKAIDSLNRAIQLFDRRIAKAKEENRLEDAEGETSLSNEMKEEVKAFADAIDKATNGAVSGVGFGAQAAEESKDALTVQPRKKAKLDSSADAKESSDAAGASDQKTEG</sequence>
<evidence type="ECO:0000313" key="5">
    <source>
        <dbReference type="EMBL" id="CAE0054004.1"/>
    </source>
</evidence>
<feature type="compositionally biased region" description="Acidic residues" evidence="3">
    <location>
        <begin position="115"/>
        <end position="150"/>
    </location>
</feature>
<feature type="region of interest" description="Disordered" evidence="3">
    <location>
        <begin position="96"/>
        <end position="151"/>
    </location>
</feature>
<feature type="compositionally biased region" description="Basic and acidic residues" evidence="3">
    <location>
        <begin position="325"/>
        <end position="336"/>
    </location>
</feature>
<evidence type="ECO:0000259" key="4">
    <source>
        <dbReference type="Pfam" id="PF10516"/>
    </source>
</evidence>
<organism evidence="5">
    <name type="scientific">Rhodosorus marinus</name>
    <dbReference type="NCBI Taxonomy" id="101924"/>
    <lineage>
        <taxon>Eukaryota</taxon>
        <taxon>Rhodophyta</taxon>
        <taxon>Stylonematophyceae</taxon>
        <taxon>Stylonematales</taxon>
        <taxon>Stylonemataceae</taxon>
        <taxon>Rhodosorus</taxon>
    </lineage>
</organism>
<feature type="compositionally biased region" description="Basic and acidic residues" evidence="3">
    <location>
        <begin position="96"/>
        <end position="114"/>
    </location>
</feature>
<reference evidence="5" key="1">
    <citation type="submission" date="2021-01" db="EMBL/GenBank/DDBJ databases">
        <authorList>
            <person name="Corre E."/>
            <person name="Pelletier E."/>
            <person name="Niang G."/>
            <person name="Scheremetjew M."/>
            <person name="Finn R."/>
            <person name="Kale V."/>
            <person name="Holt S."/>
            <person name="Cochrane G."/>
            <person name="Meng A."/>
            <person name="Brown T."/>
            <person name="Cohen L."/>
        </authorList>
    </citation>
    <scope>NUCLEOTIDE SEQUENCE</scope>
    <source>
        <strain evidence="5">CCMP 769</strain>
    </source>
</reference>
<dbReference type="GO" id="GO:0034080">
    <property type="term" value="P:CENP-A containing chromatin assembly"/>
    <property type="evidence" value="ECO:0007669"/>
    <property type="project" value="TreeGrafter"/>
</dbReference>
<dbReference type="GO" id="GO:0042393">
    <property type="term" value="F:histone binding"/>
    <property type="evidence" value="ECO:0007669"/>
    <property type="project" value="TreeGrafter"/>
</dbReference>
<name>A0A7S3EH31_9RHOD</name>
<dbReference type="Gene3D" id="1.25.40.10">
    <property type="entry name" value="Tetratricopeptide repeat domain"/>
    <property type="match status" value="1"/>
</dbReference>
<dbReference type="AlphaFoldDB" id="A0A7S3EH31"/>
<dbReference type="InterPro" id="IPR019544">
    <property type="entry name" value="Tetratricopeptide_SHNi-TPR_dom"/>
</dbReference>
<dbReference type="GO" id="GO:0005654">
    <property type="term" value="C:nucleoplasm"/>
    <property type="evidence" value="ECO:0007669"/>
    <property type="project" value="TreeGrafter"/>
</dbReference>
<feature type="compositionally biased region" description="Low complexity" evidence="3">
    <location>
        <begin position="337"/>
        <end position="348"/>
    </location>
</feature>
<dbReference type="Pfam" id="PF10516">
    <property type="entry name" value="SHNi-TPR"/>
    <property type="match status" value="1"/>
</dbReference>
<keyword evidence="1" id="KW-0677">Repeat</keyword>